<keyword evidence="2" id="KW-1185">Reference proteome</keyword>
<proteinExistence type="predicted"/>
<comment type="caution">
    <text evidence="1">The sequence shown here is derived from an EMBL/GenBank/DDBJ whole genome shotgun (WGS) entry which is preliminary data.</text>
</comment>
<dbReference type="Proteomes" id="UP001139347">
    <property type="component" value="Unassembled WGS sequence"/>
</dbReference>
<sequence length="104" mass="11924">MNPIVESLLGIKAFNDQFIAEDLLQDNRLRMERLLDCLQVSSEEQIMIEIMHQIQSSIELEQRLLKLSLDKDWLTGDPLEQLGRDLKRAQKAPHMIPNRVGGSG</sequence>
<reference evidence="1" key="1">
    <citation type="submission" date="2022-04" db="EMBL/GenBank/DDBJ databases">
        <title>Paenibacillus mangrovi sp. nov., a novel endophytic bacterium isolated from bark of Kandelia candel.</title>
        <authorList>
            <person name="Tuo L."/>
        </authorList>
    </citation>
    <scope>NUCLEOTIDE SEQUENCE</scope>
    <source>
        <strain evidence="1">KQZ6P-2</strain>
    </source>
</reference>
<dbReference type="AlphaFoldDB" id="A0A9X1WLJ7"/>
<dbReference type="RefSeq" id="WP_244719674.1">
    <property type="nucleotide sequence ID" value="NZ_JALIRP010000001.1"/>
</dbReference>
<protein>
    <submittedName>
        <fullName evidence="1">Uncharacterized protein</fullName>
    </submittedName>
</protein>
<gene>
    <name evidence="1" type="ORF">MUG84_03125</name>
</gene>
<dbReference type="EMBL" id="JALIRP010000001">
    <property type="protein sequence ID" value="MCJ8010736.1"/>
    <property type="molecule type" value="Genomic_DNA"/>
</dbReference>
<evidence type="ECO:0000313" key="2">
    <source>
        <dbReference type="Proteomes" id="UP001139347"/>
    </source>
</evidence>
<organism evidence="1 2">
    <name type="scientific">Paenibacillus mangrovi</name>
    <dbReference type="NCBI Taxonomy" id="2931978"/>
    <lineage>
        <taxon>Bacteria</taxon>
        <taxon>Bacillati</taxon>
        <taxon>Bacillota</taxon>
        <taxon>Bacilli</taxon>
        <taxon>Bacillales</taxon>
        <taxon>Paenibacillaceae</taxon>
        <taxon>Paenibacillus</taxon>
    </lineage>
</organism>
<evidence type="ECO:0000313" key="1">
    <source>
        <dbReference type="EMBL" id="MCJ8010736.1"/>
    </source>
</evidence>
<accession>A0A9X1WLJ7</accession>
<name>A0A9X1WLJ7_9BACL</name>